<gene>
    <name evidence="1" type="ORF">Q4Q39_13830</name>
</gene>
<proteinExistence type="predicted"/>
<sequence>MDIDVVPNDQIKIENDHVTYNEVYLFSQERNICITGSEAKLNEDIYIIFEKLQGFKVEDGKLALGLSLKATDSEGGIIVNEEDLIGDSVMEVSELEQLAPSFIFSGSNVKNPVTCEVVIWDKKSDSKIKASVELNVK</sequence>
<name>A0ABT8X3E9_9FLAO</name>
<dbReference type="Proteomes" id="UP001176891">
    <property type="component" value="Unassembled WGS sequence"/>
</dbReference>
<protein>
    <submittedName>
        <fullName evidence="1">Uncharacterized protein</fullName>
    </submittedName>
</protein>
<comment type="caution">
    <text evidence="1">The sequence shown here is derived from an EMBL/GenBank/DDBJ whole genome shotgun (WGS) entry which is preliminary data.</text>
</comment>
<dbReference type="RefSeq" id="WP_303283102.1">
    <property type="nucleotide sequence ID" value="NZ_BAABCZ010000009.1"/>
</dbReference>
<organism evidence="1 2">
    <name type="scientific">Flavivirga amylovorans</name>
    <dbReference type="NCBI Taxonomy" id="870486"/>
    <lineage>
        <taxon>Bacteria</taxon>
        <taxon>Pseudomonadati</taxon>
        <taxon>Bacteroidota</taxon>
        <taxon>Flavobacteriia</taxon>
        <taxon>Flavobacteriales</taxon>
        <taxon>Flavobacteriaceae</taxon>
        <taxon>Flavivirga</taxon>
    </lineage>
</organism>
<accession>A0ABT8X3E9</accession>
<reference evidence="1" key="1">
    <citation type="submission" date="2023-07" db="EMBL/GenBank/DDBJ databases">
        <title>Two novel species in the genus Flavivirga.</title>
        <authorList>
            <person name="Kwon K."/>
        </authorList>
    </citation>
    <scope>NUCLEOTIDE SEQUENCE</scope>
    <source>
        <strain evidence="1">KACC 14157</strain>
    </source>
</reference>
<evidence type="ECO:0000313" key="2">
    <source>
        <dbReference type="Proteomes" id="UP001176891"/>
    </source>
</evidence>
<dbReference type="EMBL" id="JAUOEM010000004">
    <property type="protein sequence ID" value="MDO5988488.1"/>
    <property type="molecule type" value="Genomic_DNA"/>
</dbReference>
<evidence type="ECO:0000313" key="1">
    <source>
        <dbReference type="EMBL" id="MDO5988488.1"/>
    </source>
</evidence>
<keyword evidence="2" id="KW-1185">Reference proteome</keyword>